<gene>
    <name evidence="3" type="ORF">ABGB03_05615</name>
</gene>
<dbReference type="Pfam" id="PF00582">
    <property type="entry name" value="Usp"/>
    <property type="match status" value="1"/>
</dbReference>
<dbReference type="RefSeq" id="WP_347925557.1">
    <property type="nucleotide sequence ID" value="NZ_CP157199.1"/>
</dbReference>
<dbReference type="PRINTS" id="PR01438">
    <property type="entry name" value="UNVRSLSTRESS"/>
</dbReference>
<reference evidence="3" key="1">
    <citation type="submission" date="2024-05" db="EMBL/GenBank/DDBJ databases">
        <title>Pontimicrobium maritimus sp. nov., isolated form sea water.</title>
        <authorList>
            <person name="Muhammad N."/>
            <person name="Vuong T.Q."/>
            <person name="Han H.L."/>
            <person name="Kim S.-G."/>
        </authorList>
    </citation>
    <scope>NUCLEOTIDE SEQUENCE</scope>
    <source>
        <strain evidence="3">SW4</strain>
    </source>
</reference>
<proteinExistence type="inferred from homology"/>
<name>A0AAU7BVR7_9FLAO</name>
<dbReference type="PANTHER" id="PTHR46268">
    <property type="entry name" value="STRESS RESPONSE PROTEIN NHAX"/>
    <property type="match status" value="1"/>
</dbReference>
<evidence type="ECO:0000259" key="2">
    <source>
        <dbReference type="Pfam" id="PF00582"/>
    </source>
</evidence>
<feature type="domain" description="UspA" evidence="2">
    <location>
        <begin position="1"/>
        <end position="147"/>
    </location>
</feature>
<dbReference type="PANTHER" id="PTHR46268:SF6">
    <property type="entry name" value="UNIVERSAL STRESS PROTEIN UP12"/>
    <property type="match status" value="1"/>
</dbReference>
<sequence length="283" mass="33056">MKSILLPTDFSDNSWNAIQYALHFFEKSICHFYLLHVNRLSNLASVDTSYITTPEAIEETQTKLAKKQLRQFLKRISKELPQNKKHKFYTLTDYNFFIESIRNHVEEKKIDMIVMGTKGASGLKKIIVGSNTGDVITKVPCTTLVVPENAKYTNIKEIAFPTDLALSYHIQVLEPVSEVLDEFDSFLRVLHINKKKENLNRDQQKYKELLEDYFNGYNYSFHFLTNKHIENAVQCFIESRDVDMIAMVAKNLNYFQRILFSPTVKEISYHTDIPFLVLHEQQN</sequence>
<accession>A0AAU7BVR7</accession>
<evidence type="ECO:0000313" key="3">
    <source>
        <dbReference type="EMBL" id="XBG62380.1"/>
    </source>
</evidence>
<dbReference type="InterPro" id="IPR006015">
    <property type="entry name" value="Universal_stress_UspA"/>
</dbReference>
<protein>
    <submittedName>
        <fullName evidence="3">Universal stress protein</fullName>
    </submittedName>
</protein>
<dbReference type="InterPro" id="IPR006016">
    <property type="entry name" value="UspA"/>
</dbReference>
<comment type="similarity">
    <text evidence="1">Belongs to the universal stress protein A family.</text>
</comment>
<dbReference type="AlphaFoldDB" id="A0AAU7BVR7"/>
<dbReference type="EMBL" id="CP157199">
    <property type="protein sequence ID" value="XBG62380.1"/>
    <property type="molecule type" value="Genomic_DNA"/>
</dbReference>
<dbReference type="SUPFAM" id="SSF52402">
    <property type="entry name" value="Adenine nucleotide alpha hydrolases-like"/>
    <property type="match status" value="2"/>
</dbReference>
<evidence type="ECO:0000256" key="1">
    <source>
        <dbReference type="ARBA" id="ARBA00008791"/>
    </source>
</evidence>
<organism evidence="3">
    <name type="scientific">Pontimicrobium sp. SW4</name>
    <dbReference type="NCBI Taxonomy" id="3153519"/>
    <lineage>
        <taxon>Bacteria</taxon>
        <taxon>Pseudomonadati</taxon>
        <taxon>Bacteroidota</taxon>
        <taxon>Flavobacteriia</taxon>
        <taxon>Flavobacteriales</taxon>
        <taxon>Flavobacteriaceae</taxon>
        <taxon>Pontimicrobium</taxon>
    </lineage>
</organism>
<dbReference type="Gene3D" id="3.40.50.12370">
    <property type="match status" value="1"/>
</dbReference>
<dbReference type="CDD" id="cd00293">
    <property type="entry name" value="USP-like"/>
    <property type="match status" value="1"/>
</dbReference>